<dbReference type="AlphaFoldDB" id="A0A0F8ZUB2"/>
<evidence type="ECO:0000313" key="1">
    <source>
        <dbReference type="EMBL" id="KKK97418.1"/>
    </source>
</evidence>
<accession>A0A0F8ZUB2</accession>
<organism evidence="1">
    <name type="scientific">marine sediment metagenome</name>
    <dbReference type="NCBI Taxonomy" id="412755"/>
    <lineage>
        <taxon>unclassified sequences</taxon>
        <taxon>metagenomes</taxon>
        <taxon>ecological metagenomes</taxon>
    </lineage>
</organism>
<evidence type="ECO:0008006" key="2">
    <source>
        <dbReference type="Google" id="ProtNLM"/>
    </source>
</evidence>
<proteinExistence type="predicted"/>
<reference evidence="1" key="1">
    <citation type="journal article" date="2015" name="Nature">
        <title>Complex archaea that bridge the gap between prokaryotes and eukaryotes.</title>
        <authorList>
            <person name="Spang A."/>
            <person name="Saw J.H."/>
            <person name="Jorgensen S.L."/>
            <person name="Zaremba-Niedzwiedzka K."/>
            <person name="Martijn J."/>
            <person name="Lind A.E."/>
            <person name="van Eijk R."/>
            <person name="Schleper C."/>
            <person name="Guy L."/>
            <person name="Ettema T.J."/>
        </authorList>
    </citation>
    <scope>NUCLEOTIDE SEQUENCE</scope>
</reference>
<dbReference type="Pfam" id="PF13641">
    <property type="entry name" value="Glyco_tranf_2_3"/>
    <property type="match status" value="1"/>
</dbReference>
<dbReference type="SUPFAM" id="SSF53448">
    <property type="entry name" value="Nucleotide-diphospho-sugar transferases"/>
    <property type="match status" value="1"/>
</dbReference>
<dbReference type="EMBL" id="LAZR01046061">
    <property type="protein sequence ID" value="KKK97418.1"/>
    <property type="molecule type" value="Genomic_DNA"/>
</dbReference>
<name>A0A0F8ZUB2_9ZZZZ</name>
<gene>
    <name evidence="1" type="ORF">LCGC14_2652940</name>
</gene>
<sequence length="291" mass="32194">KRNQSQGRPPAARTLLDIVLPIYGEFGIAKLAIEKISGAASPLQGHEYRVIVIDNGTPDWVSSEDNTTITPKEMAVPVKELLPSSDYFFRVEQNVGYPGGVNHAVSQGRSPLIFVLTADVFLEPGAINAMVRLMDDADVGVVGPKLIFPDEMESPHGPGGTIQHAGIAFNIQGKPVHVFIGWSRDHPKVNIRREMAAVTGACFITRRNLWQEIGGFDQRYGTGTYEDMDYCFSIRSMNKRVVYEPAAVGFHLVGGAMLQGANKSGFNLPLNETIFRGKWAQMLSWDEWRYL</sequence>
<dbReference type="PANTHER" id="PTHR43179">
    <property type="entry name" value="RHAMNOSYLTRANSFERASE WBBL"/>
    <property type="match status" value="1"/>
</dbReference>
<protein>
    <recommendedName>
        <fullName evidence="2">Glycosyltransferase 2-like domain-containing protein</fullName>
    </recommendedName>
</protein>
<comment type="caution">
    <text evidence="1">The sequence shown here is derived from an EMBL/GenBank/DDBJ whole genome shotgun (WGS) entry which is preliminary data.</text>
</comment>
<dbReference type="InterPro" id="IPR029044">
    <property type="entry name" value="Nucleotide-diphossugar_trans"/>
</dbReference>
<feature type="non-terminal residue" evidence="1">
    <location>
        <position position="1"/>
    </location>
</feature>
<dbReference type="PANTHER" id="PTHR43179:SF7">
    <property type="entry name" value="RHAMNOSYLTRANSFERASE WBBL"/>
    <property type="match status" value="1"/>
</dbReference>
<dbReference type="Gene3D" id="3.90.550.10">
    <property type="entry name" value="Spore Coat Polysaccharide Biosynthesis Protein SpsA, Chain A"/>
    <property type="match status" value="1"/>
</dbReference>